<keyword evidence="4" id="KW-1185">Reference proteome</keyword>
<dbReference type="EMBL" id="ML119114">
    <property type="protein sequence ID" value="RPB15163.1"/>
    <property type="molecule type" value="Genomic_DNA"/>
</dbReference>
<feature type="compositionally biased region" description="Low complexity" evidence="1">
    <location>
        <begin position="66"/>
        <end position="86"/>
    </location>
</feature>
<feature type="region of interest" description="Disordered" evidence="1">
    <location>
        <begin position="190"/>
        <end position="226"/>
    </location>
</feature>
<dbReference type="AlphaFoldDB" id="A0A3N4KX64"/>
<gene>
    <name evidence="3" type="ORF">P167DRAFT_603452</name>
</gene>
<protein>
    <recommendedName>
        <fullName evidence="2">DUF7877 domain-containing protein</fullName>
    </recommendedName>
</protein>
<feature type="compositionally biased region" description="Low complexity" evidence="1">
    <location>
        <begin position="1"/>
        <end position="15"/>
    </location>
</feature>
<dbReference type="Pfam" id="PF25289">
    <property type="entry name" value="DUF7877"/>
    <property type="match status" value="1"/>
</dbReference>
<reference evidence="3 4" key="1">
    <citation type="journal article" date="2018" name="Nat. Ecol. Evol.">
        <title>Pezizomycetes genomes reveal the molecular basis of ectomycorrhizal truffle lifestyle.</title>
        <authorList>
            <person name="Murat C."/>
            <person name="Payen T."/>
            <person name="Noel B."/>
            <person name="Kuo A."/>
            <person name="Morin E."/>
            <person name="Chen J."/>
            <person name="Kohler A."/>
            <person name="Krizsan K."/>
            <person name="Balestrini R."/>
            <person name="Da Silva C."/>
            <person name="Montanini B."/>
            <person name="Hainaut M."/>
            <person name="Levati E."/>
            <person name="Barry K.W."/>
            <person name="Belfiori B."/>
            <person name="Cichocki N."/>
            <person name="Clum A."/>
            <person name="Dockter R.B."/>
            <person name="Fauchery L."/>
            <person name="Guy J."/>
            <person name="Iotti M."/>
            <person name="Le Tacon F."/>
            <person name="Lindquist E.A."/>
            <person name="Lipzen A."/>
            <person name="Malagnac F."/>
            <person name="Mello A."/>
            <person name="Molinier V."/>
            <person name="Miyauchi S."/>
            <person name="Poulain J."/>
            <person name="Riccioni C."/>
            <person name="Rubini A."/>
            <person name="Sitrit Y."/>
            <person name="Splivallo R."/>
            <person name="Traeger S."/>
            <person name="Wang M."/>
            <person name="Zifcakova L."/>
            <person name="Wipf D."/>
            <person name="Zambonelli A."/>
            <person name="Paolocci F."/>
            <person name="Nowrousian M."/>
            <person name="Ottonello S."/>
            <person name="Baldrian P."/>
            <person name="Spatafora J.W."/>
            <person name="Henrissat B."/>
            <person name="Nagy L.G."/>
            <person name="Aury J.M."/>
            <person name="Wincker P."/>
            <person name="Grigoriev I.V."/>
            <person name="Bonfante P."/>
            <person name="Martin F.M."/>
        </authorList>
    </citation>
    <scope>NUCLEOTIDE SEQUENCE [LARGE SCALE GENOMIC DNA]</scope>
    <source>
        <strain evidence="3 4">CCBAS932</strain>
    </source>
</reference>
<dbReference type="InParanoid" id="A0A3N4KX64"/>
<evidence type="ECO:0000313" key="3">
    <source>
        <dbReference type="EMBL" id="RPB15163.1"/>
    </source>
</evidence>
<evidence type="ECO:0000313" key="4">
    <source>
        <dbReference type="Proteomes" id="UP000277580"/>
    </source>
</evidence>
<dbReference type="OrthoDB" id="5354458at2759"/>
<dbReference type="STRING" id="1392247.A0A3N4KX64"/>
<organism evidence="3 4">
    <name type="scientific">Morchella conica CCBAS932</name>
    <dbReference type="NCBI Taxonomy" id="1392247"/>
    <lineage>
        <taxon>Eukaryota</taxon>
        <taxon>Fungi</taxon>
        <taxon>Dikarya</taxon>
        <taxon>Ascomycota</taxon>
        <taxon>Pezizomycotina</taxon>
        <taxon>Pezizomycetes</taxon>
        <taxon>Pezizales</taxon>
        <taxon>Morchellaceae</taxon>
        <taxon>Morchella</taxon>
    </lineage>
</organism>
<feature type="non-terminal residue" evidence="3">
    <location>
        <position position="479"/>
    </location>
</feature>
<proteinExistence type="predicted"/>
<name>A0A3N4KX64_9PEZI</name>
<evidence type="ECO:0000256" key="1">
    <source>
        <dbReference type="SAM" id="MobiDB-lite"/>
    </source>
</evidence>
<accession>A0A3N4KX64</accession>
<dbReference type="Proteomes" id="UP000277580">
    <property type="component" value="Unassembled WGS sequence"/>
</dbReference>
<sequence length="479" mass="50613">MVNAPTTTTAEPPTASQKRKRSTSSSAAMKGTDDPAGEKRKMVWDQIMKDLAVVLKEHDTHPSVLTTTISPPSSSSSDTTDGTPPIKRAKLSPHPPSTIASRLASGTYTTPAALLSDIAAICHALDAPTTAPFHDLAHTLITRECARRPDLFTSAHLPPATTAAAAPDREKLALMVMAHHGPLFSSLQNATEVPIPSSERLSRSPSASESSPAASTAPTSTCASPKTAPTKVVRVVAPLNEAALPPLISTVKAASNPLKRDAPEDPKKVPTLGEAFPPVRISSLAPPKAGAAGVVGLKWGGVMGPGGVAVVNGASARAEPAGEWLLYRNHPPRTAKWRAMARGEPVRQGMGLPAEVVAAYSSFAPVRDDAGAKVPAGVRGRVWWERMGREMYREMFGAHPGVGHMFREKEEEEEGKRQEAGDVVMSEAVVGDGEDEEEMFRKAVESFEPDQDVPVDFRLLEGAAEKKEDEEGGAVEVAG</sequence>
<feature type="region of interest" description="Disordered" evidence="1">
    <location>
        <begin position="63"/>
        <end position="97"/>
    </location>
</feature>
<feature type="compositionally biased region" description="Basic and acidic residues" evidence="1">
    <location>
        <begin position="31"/>
        <end position="41"/>
    </location>
</feature>
<feature type="compositionally biased region" description="Low complexity" evidence="1">
    <location>
        <begin position="196"/>
        <end position="226"/>
    </location>
</feature>
<evidence type="ECO:0000259" key="2">
    <source>
        <dbReference type="Pfam" id="PF25289"/>
    </source>
</evidence>
<feature type="region of interest" description="Disordered" evidence="1">
    <location>
        <begin position="1"/>
        <end position="41"/>
    </location>
</feature>
<dbReference type="InterPro" id="IPR057199">
    <property type="entry name" value="DUF7877"/>
</dbReference>
<feature type="domain" description="DUF7877" evidence="2">
    <location>
        <begin position="46"/>
        <end position="125"/>
    </location>
</feature>